<dbReference type="OrthoDB" id="9780392at2"/>
<evidence type="ECO:0000256" key="8">
    <source>
        <dbReference type="PIRSR" id="PIRSR000190-1"/>
    </source>
</evidence>
<dbReference type="GO" id="GO:0004733">
    <property type="term" value="F:pyridoxamine phosphate oxidase activity"/>
    <property type="evidence" value="ECO:0007669"/>
    <property type="project" value="UniProtKB-UniRule"/>
</dbReference>
<dbReference type="NCBIfam" id="NF004231">
    <property type="entry name" value="PRK05679.1"/>
    <property type="match status" value="1"/>
</dbReference>
<keyword evidence="3 7" id="KW-0285">Flavoprotein</keyword>
<keyword evidence="5 7" id="KW-0560">Oxidoreductase</keyword>
<feature type="binding site" evidence="7 9">
    <location>
        <position position="106"/>
    </location>
    <ligand>
        <name>FMN</name>
        <dbReference type="ChEBI" id="CHEBI:58210"/>
    </ligand>
</feature>
<feature type="binding site" evidence="7 8">
    <location>
        <position position="128"/>
    </location>
    <ligand>
        <name>substrate</name>
    </ligand>
</feature>
<evidence type="ECO:0000256" key="1">
    <source>
        <dbReference type="ARBA" id="ARBA00007301"/>
    </source>
</evidence>
<evidence type="ECO:0000259" key="11">
    <source>
        <dbReference type="Pfam" id="PF10590"/>
    </source>
</evidence>
<dbReference type="HAMAP" id="MF_01629">
    <property type="entry name" value="PdxH"/>
    <property type="match status" value="1"/>
</dbReference>
<dbReference type="NCBIfam" id="TIGR00558">
    <property type="entry name" value="pdxH"/>
    <property type="match status" value="1"/>
</dbReference>
<evidence type="ECO:0000256" key="9">
    <source>
        <dbReference type="PIRSR" id="PIRSR000190-2"/>
    </source>
</evidence>
<feature type="domain" description="Pyridoxine 5'-phosphate oxidase dimerisation C-terminal" evidence="11">
    <location>
        <begin position="173"/>
        <end position="213"/>
    </location>
</feature>
<accession>A0A4Q1D1Z9</accession>
<keyword evidence="4 7" id="KW-0288">FMN</keyword>
<organism evidence="12 13">
    <name type="scientific">Filimonas effusa</name>
    <dbReference type="NCBI Taxonomy" id="2508721"/>
    <lineage>
        <taxon>Bacteria</taxon>
        <taxon>Pseudomonadati</taxon>
        <taxon>Bacteroidota</taxon>
        <taxon>Chitinophagia</taxon>
        <taxon>Chitinophagales</taxon>
        <taxon>Chitinophagaceae</taxon>
        <taxon>Filimonas</taxon>
    </lineage>
</organism>
<evidence type="ECO:0000256" key="7">
    <source>
        <dbReference type="HAMAP-Rule" id="MF_01629"/>
    </source>
</evidence>
<name>A0A4Q1D1Z9_9BACT</name>
<feature type="binding site" evidence="7 8">
    <location>
        <position position="124"/>
    </location>
    <ligand>
        <name>substrate</name>
    </ligand>
</feature>
<dbReference type="Pfam" id="PF10590">
    <property type="entry name" value="PNP_phzG_C"/>
    <property type="match status" value="1"/>
</dbReference>
<feature type="binding site" evidence="7 9">
    <location>
        <begin position="141"/>
        <end position="142"/>
    </location>
    <ligand>
        <name>FMN</name>
        <dbReference type="ChEBI" id="CHEBI:58210"/>
    </ligand>
</feature>
<evidence type="ECO:0000256" key="4">
    <source>
        <dbReference type="ARBA" id="ARBA00022643"/>
    </source>
</evidence>
<dbReference type="EMBL" id="SDHZ01000005">
    <property type="protein sequence ID" value="RXK81045.1"/>
    <property type="molecule type" value="Genomic_DNA"/>
</dbReference>
<feature type="binding site" evidence="7 9">
    <location>
        <position position="196"/>
    </location>
    <ligand>
        <name>FMN</name>
        <dbReference type="ChEBI" id="CHEBI:58210"/>
    </ligand>
</feature>
<evidence type="ECO:0000259" key="10">
    <source>
        <dbReference type="Pfam" id="PF01243"/>
    </source>
</evidence>
<feature type="binding site" evidence="7 8">
    <location>
        <begin position="192"/>
        <end position="194"/>
    </location>
    <ligand>
        <name>substrate</name>
    </ligand>
</feature>
<feature type="binding site" evidence="8">
    <location>
        <begin position="9"/>
        <end position="12"/>
    </location>
    <ligand>
        <name>substrate</name>
    </ligand>
</feature>
<dbReference type="InterPro" id="IPR000659">
    <property type="entry name" value="Pyridox_Oxase"/>
</dbReference>
<feature type="binding site" evidence="7 8">
    <location>
        <position position="67"/>
    </location>
    <ligand>
        <name>substrate</name>
    </ligand>
</feature>
<feature type="binding site" evidence="7 9">
    <location>
        <position position="186"/>
    </location>
    <ligand>
        <name>FMN</name>
        <dbReference type="ChEBI" id="CHEBI:58210"/>
    </ligand>
</feature>
<dbReference type="SUPFAM" id="SSF50475">
    <property type="entry name" value="FMN-binding split barrel"/>
    <property type="match status" value="1"/>
</dbReference>
<comment type="catalytic activity">
    <reaction evidence="7">
        <text>pyridoxamine 5'-phosphate + O2 + H2O = pyridoxal 5'-phosphate + H2O2 + NH4(+)</text>
        <dbReference type="Rhea" id="RHEA:15817"/>
        <dbReference type="ChEBI" id="CHEBI:15377"/>
        <dbReference type="ChEBI" id="CHEBI:15379"/>
        <dbReference type="ChEBI" id="CHEBI:16240"/>
        <dbReference type="ChEBI" id="CHEBI:28938"/>
        <dbReference type="ChEBI" id="CHEBI:58451"/>
        <dbReference type="ChEBI" id="CHEBI:597326"/>
        <dbReference type="EC" id="1.4.3.5"/>
    </reaction>
</comment>
<feature type="domain" description="Pyridoxamine 5'-phosphate oxidase N-terminal" evidence="10">
    <location>
        <begin position="36"/>
        <end position="159"/>
    </location>
</feature>
<keyword evidence="13" id="KW-1185">Reference proteome</keyword>
<comment type="pathway">
    <text evidence="7">Cofactor metabolism; pyridoxal 5'-phosphate salvage; pyridoxal 5'-phosphate from pyridoxine 5'-phosphate: step 1/1.</text>
</comment>
<evidence type="ECO:0000256" key="6">
    <source>
        <dbReference type="ARBA" id="ARBA00023096"/>
    </source>
</evidence>
<dbReference type="AlphaFoldDB" id="A0A4Q1D1Z9"/>
<comment type="subunit">
    <text evidence="2 7">Homodimer.</text>
</comment>
<comment type="cofactor">
    <cofactor evidence="7 9">
        <name>FMN</name>
        <dbReference type="ChEBI" id="CHEBI:58210"/>
    </cofactor>
    <text evidence="7 9">Binds 1 FMN per subunit.</text>
</comment>
<dbReference type="Proteomes" id="UP000290545">
    <property type="component" value="Unassembled WGS sequence"/>
</dbReference>
<dbReference type="PIRSF" id="PIRSF000190">
    <property type="entry name" value="Pyd_amn-ph_oxd"/>
    <property type="match status" value="1"/>
</dbReference>
<proteinExistence type="inferred from homology"/>
<comment type="similarity">
    <text evidence="1 7">Belongs to the pyridoxamine 5'-phosphate oxidase family.</text>
</comment>
<sequence length="213" mass="24462">MQRAIADIRTDYSLKTLDESVIAPDAIDQFTTWWNEAIDSEIEEANVTTVATATKDGIPDARIILLKSYDKKGFVFFTNYNSVKAQELAENPKASMIFFWKELQRQVRVFGTVEKISAADNDEYFNSRPEGSRIGAWASPQSHVIADRTILDQKIEAVKAEFAGKPIPRPEFWGGYLIKPETVEFWQGRSSRLHDRIKYTRQNNNWKIERLAP</sequence>
<comment type="pathway">
    <text evidence="7">Cofactor metabolism; pyridoxal 5'-phosphate salvage; pyridoxal 5'-phosphate from pyridoxamine 5'-phosphate: step 1/1.</text>
</comment>
<evidence type="ECO:0000256" key="2">
    <source>
        <dbReference type="ARBA" id="ARBA00011738"/>
    </source>
</evidence>
<feature type="binding site" evidence="7 9">
    <location>
        <begin position="62"/>
        <end position="67"/>
    </location>
    <ligand>
        <name>FMN</name>
        <dbReference type="ChEBI" id="CHEBI:58210"/>
    </ligand>
</feature>
<dbReference type="Gene3D" id="2.30.110.10">
    <property type="entry name" value="Electron Transport, Fmn-binding Protein, Chain A"/>
    <property type="match status" value="1"/>
</dbReference>
<comment type="caution">
    <text evidence="7">Lacks conserved residue(s) required for the propagation of feature annotation.</text>
</comment>
<dbReference type="PANTHER" id="PTHR10851:SF0">
    <property type="entry name" value="PYRIDOXINE-5'-PHOSPHATE OXIDASE"/>
    <property type="match status" value="1"/>
</dbReference>
<evidence type="ECO:0000313" key="13">
    <source>
        <dbReference type="Proteomes" id="UP000290545"/>
    </source>
</evidence>
<reference evidence="12 13" key="1">
    <citation type="submission" date="2019-01" db="EMBL/GenBank/DDBJ databases">
        <title>Filimonas sp. strain TTM-71.</title>
        <authorList>
            <person name="Chen W.-M."/>
        </authorList>
    </citation>
    <scope>NUCLEOTIDE SEQUENCE [LARGE SCALE GENOMIC DNA]</scope>
    <source>
        <strain evidence="12 13">TTM-71</strain>
    </source>
</reference>
<dbReference type="UniPathway" id="UPA01068">
    <property type="reaction ID" value="UER00304"/>
</dbReference>
<dbReference type="FunFam" id="2.30.110.10:FF:000020">
    <property type="entry name" value="PNPO isoform 11"/>
    <property type="match status" value="1"/>
</dbReference>
<dbReference type="InterPro" id="IPR012349">
    <property type="entry name" value="Split_barrel_FMN-bd"/>
</dbReference>
<dbReference type="InterPro" id="IPR019576">
    <property type="entry name" value="Pyridoxamine_oxidase_dimer_C"/>
</dbReference>
<feature type="binding site" evidence="7 9">
    <location>
        <position position="84"/>
    </location>
    <ligand>
        <name>FMN</name>
        <dbReference type="ChEBI" id="CHEBI:58210"/>
    </ligand>
</feature>
<evidence type="ECO:0000313" key="12">
    <source>
        <dbReference type="EMBL" id="RXK81045.1"/>
    </source>
</evidence>
<dbReference type="GO" id="GO:0010181">
    <property type="term" value="F:FMN binding"/>
    <property type="evidence" value="ECO:0007669"/>
    <property type="project" value="UniProtKB-UniRule"/>
</dbReference>
<dbReference type="Pfam" id="PF01243">
    <property type="entry name" value="PNPOx_N"/>
    <property type="match status" value="1"/>
</dbReference>
<dbReference type="InterPro" id="IPR011576">
    <property type="entry name" value="Pyridox_Oxase_N"/>
</dbReference>
<dbReference type="GO" id="GO:0008615">
    <property type="term" value="P:pyridoxine biosynthetic process"/>
    <property type="evidence" value="ECO:0007669"/>
    <property type="project" value="UniProtKB-UniRule"/>
</dbReference>
<comment type="function">
    <text evidence="7">Catalyzes the oxidation of either pyridoxine 5'-phosphate (PNP) or pyridoxamine 5'-phosphate (PMP) into pyridoxal 5'-phosphate (PLP).</text>
</comment>
<dbReference type="InterPro" id="IPR019740">
    <property type="entry name" value="Pyridox_Oxase_CS"/>
</dbReference>
<comment type="caution">
    <text evidence="12">The sequence shown here is derived from an EMBL/GenBank/DDBJ whole genome shotgun (WGS) entry which is preliminary data.</text>
</comment>
<feature type="binding site" evidence="7 9">
    <location>
        <begin position="77"/>
        <end position="78"/>
    </location>
    <ligand>
        <name>FMN</name>
        <dbReference type="ChEBI" id="CHEBI:58210"/>
    </ligand>
</feature>
<feature type="binding site" evidence="7 8">
    <location>
        <position position="132"/>
    </location>
    <ligand>
        <name>substrate</name>
    </ligand>
</feature>
<keyword evidence="6 7" id="KW-0664">Pyridoxine biosynthesis</keyword>
<dbReference type="EC" id="1.4.3.5" evidence="7"/>
<dbReference type="PANTHER" id="PTHR10851">
    <property type="entry name" value="PYRIDOXINE-5-PHOSPHATE OXIDASE"/>
    <property type="match status" value="1"/>
</dbReference>
<evidence type="ECO:0000256" key="5">
    <source>
        <dbReference type="ARBA" id="ARBA00023002"/>
    </source>
</evidence>
<protein>
    <recommendedName>
        <fullName evidence="7">Pyridoxine/pyridoxamine 5'-phosphate oxidase</fullName>
        <ecNumber evidence="7">1.4.3.5</ecNumber>
    </recommendedName>
    <alternativeName>
        <fullName evidence="7">PNP/PMP oxidase</fullName>
        <shortName evidence="7">PNPOx</shortName>
    </alternativeName>
    <alternativeName>
        <fullName evidence="7">Pyridoxal 5'-phosphate synthase</fullName>
    </alternativeName>
</protein>
<evidence type="ECO:0000256" key="3">
    <source>
        <dbReference type="ARBA" id="ARBA00022630"/>
    </source>
</evidence>
<gene>
    <name evidence="7 12" type="primary">pdxH</name>
    <name evidence="12" type="ORF">ESB13_21385</name>
</gene>
<comment type="catalytic activity">
    <reaction evidence="7">
        <text>pyridoxine 5'-phosphate + O2 = pyridoxal 5'-phosphate + H2O2</text>
        <dbReference type="Rhea" id="RHEA:15149"/>
        <dbReference type="ChEBI" id="CHEBI:15379"/>
        <dbReference type="ChEBI" id="CHEBI:16240"/>
        <dbReference type="ChEBI" id="CHEBI:58589"/>
        <dbReference type="ChEBI" id="CHEBI:597326"/>
        <dbReference type="EC" id="1.4.3.5"/>
    </reaction>
</comment>
<dbReference type="PROSITE" id="PS01064">
    <property type="entry name" value="PYRIDOX_OXIDASE"/>
    <property type="match status" value="1"/>
</dbReference>